<name>A0A1V4KWI4_PATFA</name>
<dbReference type="AlphaFoldDB" id="A0A1V4KWI4"/>
<reference evidence="1 2" key="1">
    <citation type="submission" date="2016-02" db="EMBL/GenBank/DDBJ databases">
        <title>Band-tailed pigeon sequencing and assembly.</title>
        <authorList>
            <person name="Soares A.E."/>
            <person name="Novak B.J."/>
            <person name="Rice E.S."/>
            <person name="O'Connell B."/>
            <person name="Chang D."/>
            <person name="Weber S."/>
            <person name="Shapiro B."/>
        </authorList>
    </citation>
    <scope>NUCLEOTIDE SEQUENCE [LARGE SCALE GENOMIC DNA]</scope>
    <source>
        <strain evidence="1">BTP2013</strain>
        <tissue evidence="1">Blood</tissue>
    </source>
</reference>
<dbReference type="Proteomes" id="UP000190648">
    <property type="component" value="Unassembled WGS sequence"/>
</dbReference>
<gene>
    <name evidence="1" type="ORF">AV530_003211</name>
</gene>
<organism evidence="1 2">
    <name type="scientific">Patagioenas fasciata monilis</name>
    <dbReference type="NCBI Taxonomy" id="372326"/>
    <lineage>
        <taxon>Eukaryota</taxon>
        <taxon>Metazoa</taxon>
        <taxon>Chordata</taxon>
        <taxon>Craniata</taxon>
        <taxon>Vertebrata</taxon>
        <taxon>Euteleostomi</taxon>
        <taxon>Archelosauria</taxon>
        <taxon>Archosauria</taxon>
        <taxon>Dinosauria</taxon>
        <taxon>Saurischia</taxon>
        <taxon>Theropoda</taxon>
        <taxon>Coelurosauria</taxon>
        <taxon>Aves</taxon>
        <taxon>Neognathae</taxon>
        <taxon>Neoaves</taxon>
        <taxon>Columbimorphae</taxon>
        <taxon>Columbiformes</taxon>
        <taxon>Columbidae</taxon>
        <taxon>Patagioenas</taxon>
    </lineage>
</organism>
<accession>A0A1V4KWI4</accession>
<comment type="caution">
    <text evidence="1">The sequence shown here is derived from an EMBL/GenBank/DDBJ whole genome shotgun (WGS) entry which is preliminary data.</text>
</comment>
<sequence>MQGILGGLPDGQREKLIVRKARGVWTGTESRFAEQEPMAVEEEGHSKHELSVQWRRWRSGGRCRREREWDLSGNAAVPR</sequence>
<evidence type="ECO:0000313" key="1">
    <source>
        <dbReference type="EMBL" id="OPJ88738.1"/>
    </source>
</evidence>
<dbReference type="EMBL" id="LSYS01001520">
    <property type="protein sequence ID" value="OPJ88738.1"/>
    <property type="molecule type" value="Genomic_DNA"/>
</dbReference>
<evidence type="ECO:0000313" key="2">
    <source>
        <dbReference type="Proteomes" id="UP000190648"/>
    </source>
</evidence>
<keyword evidence="2" id="KW-1185">Reference proteome</keyword>
<protein>
    <submittedName>
        <fullName evidence="1">Uncharacterized protein</fullName>
    </submittedName>
</protein>
<proteinExistence type="predicted"/>